<dbReference type="RefSeq" id="WP_053381203.1">
    <property type="nucleotide sequence ID" value="NZ_CP011801.1"/>
</dbReference>
<dbReference type="Proteomes" id="UP000069205">
    <property type="component" value="Chromosome"/>
</dbReference>
<dbReference type="EMBL" id="CP011801">
    <property type="protein sequence ID" value="ALA60329.1"/>
    <property type="molecule type" value="Genomic_DNA"/>
</dbReference>
<dbReference type="PATRIC" id="fig|42253.5.peg.3887"/>
<dbReference type="Gene3D" id="1.20.120.520">
    <property type="entry name" value="nmb1532 protein domain like"/>
    <property type="match status" value="1"/>
</dbReference>
<dbReference type="AlphaFoldDB" id="A0A0K2GHI6"/>
<dbReference type="InterPro" id="IPR012312">
    <property type="entry name" value="Hemerythrin-like"/>
</dbReference>
<dbReference type="STRING" id="42253.NITMOv2_3944"/>
<proteinExistence type="predicted"/>
<dbReference type="KEGG" id="nmv:NITMOv2_3944"/>
<dbReference type="PANTHER" id="PTHR39966">
    <property type="entry name" value="BLL2471 PROTEIN-RELATED"/>
    <property type="match status" value="1"/>
</dbReference>
<organism evidence="2 3">
    <name type="scientific">Nitrospira moscoviensis</name>
    <dbReference type="NCBI Taxonomy" id="42253"/>
    <lineage>
        <taxon>Bacteria</taxon>
        <taxon>Pseudomonadati</taxon>
        <taxon>Nitrospirota</taxon>
        <taxon>Nitrospiria</taxon>
        <taxon>Nitrospirales</taxon>
        <taxon>Nitrospiraceae</taxon>
        <taxon>Nitrospira</taxon>
    </lineage>
</organism>
<protein>
    <recommendedName>
        <fullName evidence="1">Hemerythrin-like domain-containing protein</fullName>
    </recommendedName>
</protein>
<accession>A0A0K2GHI6</accession>
<gene>
    <name evidence="2" type="ORF">NITMOv2_3944</name>
</gene>
<feature type="domain" description="Hemerythrin-like" evidence="1">
    <location>
        <begin position="10"/>
        <end position="126"/>
    </location>
</feature>
<sequence length="161" mass="19095">MTEQDTIRTYYERDHDRLDELFTTFQRLKRSDFARAKEAFKEFKVGLQRHIVWEEDLLFPLWKEKTGMSEGGPTFVMRAEHRQIGALLEAIHQKVAEGDPESDREEQQLLALLGAHNMKEERVLYPSIDHVTTEDERTLVYRQMQDIPEDRYRTCCGTHSH</sequence>
<dbReference type="OrthoDB" id="9792554at2"/>
<evidence type="ECO:0000313" key="3">
    <source>
        <dbReference type="Proteomes" id="UP000069205"/>
    </source>
</evidence>
<keyword evidence="3" id="KW-1185">Reference proteome</keyword>
<dbReference type="GO" id="GO:0005886">
    <property type="term" value="C:plasma membrane"/>
    <property type="evidence" value="ECO:0007669"/>
    <property type="project" value="TreeGrafter"/>
</dbReference>
<name>A0A0K2GHI6_NITMO</name>
<dbReference type="PANTHER" id="PTHR39966:SF3">
    <property type="entry name" value="DUF438 DOMAIN-CONTAINING PROTEIN"/>
    <property type="match status" value="1"/>
</dbReference>
<evidence type="ECO:0000259" key="1">
    <source>
        <dbReference type="Pfam" id="PF01814"/>
    </source>
</evidence>
<reference evidence="2 3" key="1">
    <citation type="journal article" date="2015" name="Proc. Natl. Acad. Sci. U.S.A.">
        <title>Expanded metabolic versatility of ubiquitous nitrite-oxidizing bacteria from the genus Nitrospira.</title>
        <authorList>
            <person name="Koch H."/>
            <person name="Lucker S."/>
            <person name="Albertsen M."/>
            <person name="Kitzinger K."/>
            <person name="Herbold C."/>
            <person name="Spieck E."/>
            <person name="Nielsen P.H."/>
            <person name="Wagner M."/>
            <person name="Daims H."/>
        </authorList>
    </citation>
    <scope>NUCLEOTIDE SEQUENCE [LARGE SCALE GENOMIC DNA]</scope>
    <source>
        <strain evidence="2 3">NSP M-1</strain>
    </source>
</reference>
<dbReference type="Pfam" id="PF01814">
    <property type="entry name" value="Hemerythrin"/>
    <property type="match status" value="1"/>
</dbReference>
<evidence type="ECO:0000313" key="2">
    <source>
        <dbReference type="EMBL" id="ALA60329.1"/>
    </source>
</evidence>